<dbReference type="EMBL" id="DS268636">
    <property type="protein sequence ID" value="EFO96070.1"/>
    <property type="molecule type" value="Genomic_DNA"/>
</dbReference>
<dbReference type="InParanoid" id="E3NFE9"/>
<organism evidence="3">
    <name type="scientific">Caenorhabditis remanei</name>
    <name type="common">Caenorhabditis vulgaris</name>
    <dbReference type="NCBI Taxonomy" id="31234"/>
    <lineage>
        <taxon>Eukaryota</taxon>
        <taxon>Metazoa</taxon>
        <taxon>Ecdysozoa</taxon>
        <taxon>Nematoda</taxon>
        <taxon>Chromadorea</taxon>
        <taxon>Rhabditida</taxon>
        <taxon>Rhabditina</taxon>
        <taxon>Rhabditomorpha</taxon>
        <taxon>Rhabditoidea</taxon>
        <taxon>Rhabditidae</taxon>
        <taxon>Peloderinae</taxon>
        <taxon>Caenorhabditis</taxon>
    </lineage>
</organism>
<dbReference type="OMA" id="FFTERAF"/>
<dbReference type="Proteomes" id="UP000008281">
    <property type="component" value="Unassembled WGS sequence"/>
</dbReference>
<evidence type="ECO:0000313" key="3">
    <source>
        <dbReference type="Proteomes" id="UP000008281"/>
    </source>
</evidence>
<evidence type="ECO:0008006" key="4">
    <source>
        <dbReference type="Google" id="ProtNLM"/>
    </source>
</evidence>
<feature type="compositionally biased region" description="Polar residues" evidence="1">
    <location>
        <begin position="746"/>
        <end position="768"/>
    </location>
</feature>
<evidence type="ECO:0000313" key="2">
    <source>
        <dbReference type="EMBL" id="EFO96070.1"/>
    </source>
</evidence>
<dbReference type="eggNOG" id="ENOG502T3HH">
    <property type="taxonomic scope" value="Eukaryota"/>
</dbReference>
<proteinExistence type="predicted"/>
<feature type="compositionally biased region" description="Polar residues" evidence="1">
    <location>
        <begin position="715"/>
        <end position="727"/>
    </location>
</feature>
<feature type="region of interest" description="Disordered" evidence="1">
    <location>
        <begin position="634"/>
        <end position="654"/>
    </location>
</feature>
<dbReference type="HOGENOM" id="CLU_013969_0_0_1"/>
<sequence length="768" mass="88156">MERRFLKGPEFESLIKENKFKDVESIDALVLMGLKHNGHSLVRVPKKSNENNPFDGFCWSKTKFKKDKTVEYRHQPTYSNIEMFGQKKKSINCTEFDNCELHKQVVHHEDYIYIYYFSRNDAKIVLPPDERSRKRRLDKNTKETLRTSVLPYRNMASAVKVAREMGLSVTKKQIRDDSNLLSEFTFCQTFEESCNIFMSGCPKKKTFDKWIRFVERLKDLDEMERKKEVKKILVEKPSGLFMPSRIYVDTTFNLSDMYVTIVLGETENFRTKVSGKPRVLPLGYMIHSSKSVENHKKFARILKEELMRHNDPLHPKSIPCVLLDGEIALNVYPEKLETNSVRCDVHVLSLLRFDYGGRRAAETAKPFLFGKKVNGKWMTGLFGCFTSDVFRKRLGKIQGKVDTRIYDWLVKNQEMLMDTVSAYAKLRGGHILQYSTNNQNENFNGAVKVVLSKRHSANQLIEKLDNFCRGIYLLPYQTKTEFSEKIQECWLSAVDGSEYVVMKKCMDGLSTEEKFAHFKNIGLYSSLILSFDAPLKLLEGLDLTLMKKEEQNLANLEILNVRSDAYQIMNHDADSRDKMSRYVTVGYLNGVLECWSCGDTLPESICSHVMICLKTLNKKEKEHHFGIIRNPSTASKNALSKRSGSKKSDRIGTKASAKNYIRTTDDISTLVKLYLETKRRDVFRLSLFSSQNDSGSTTIISISDNSTGTDAGPSTLFSPMQTSTPVASTDRRSSSRQRKARRRYSPNNQQNTSTTSRDSSGFDSSTVY</sequence>
<protein>
    <recommendedName>
        <fullName evidence="4">SWIM-type domain-containing protein</fullName>
    </recommendedName>
</protein>
<reference evidence="2" key="1">
    <citation type="submission" date="2007-07" db="EMBL/GenBank/DDBJ databases">
        <title>PCAP assembly of the Caenorhabditis remanei genome.</title>
        <authorList>
            <consortium name="The Caenorhabditis remanei Sequencing Consortium"/>
            <person name="Wilson R.K."/>
        </authorList>
    </citation>
    <scope>NUCLEOTIDE SEQUENCE [LARGE SCALE GENOMIC DNA]</scope>
    <source>
        <strain evidence="2">PB4641</strain>
    </source>
</reference>
<dbReference type="FunCoup" id="E3NFE9">
    <property type="interactions" value="1589"/>
</dbReference>
<evidence type="ECO:0000256" key="1">
    <source>
        <dbReference type="SAM" id="MobiDB-lite"/>
    </source>
</evidence>
<feature type="compositionally biased region" description="Low complexity" evidence="1">
    <location>
        <begin position="692"/>
        <end position="710"/>
    </location>
</feature>
<accession>E3NFE9</accession>
<dbReference type="AlphaFoldDB" id="E3NFE9"/>
<keyword evidence="3" id="KW-1185">Reference proteome</keyword>
<feature type="region of interest" description="Disordered" evidence="1">
    <location>
        <begin position="691"/>
        <end position="768"/>
    </location>
</feature>
<gene>
    <name evidence="2" type="ORF">CRE_20023</name>
</gene>
<dbReference type="OrthoDB" id="5872323at2759"/>
<feature type="compositionally biased region" description="Basic residues" evidence="1">
    <location>
        <begin position="734"/>
        <end position="744"/>
    </location>
</feature>
<name>E3NFE9_CAERE</name>